<dbReference type="EMBL" id="JBEXPZ010000107">
    <property type="protein sequence ID" value="MET9851226.1"/>
    <property type="molecule type" value="Genomic_DNA"/>
</dbReference>
<feature type="region of interest" description="Disordered" evidence="1">
    <location>
        <begin position="29"/>
        <end position="49"/>
    </location>
</feature>
<evidence type="ECO:0000313" key="2">
    <source>
        <dbReference type="EMBL" id="MET9851226.1"/>
    </source>
</evidence>
<accession>A0ABV2VBM8</accession>
<protein>
    <submittedName>
        <fullName evidence="2">Uncharacterized protein</fullName>
    </submittedName>
</protein>
<proteinExistence type="predicted"/>
<dbReference type="RefSeq" id="WP_355404999.1">
    <property type="nucleotide sequence ID" value="NZ_JBEXPZ010000107.1"/>
</dbReference>
<organism evidence="2 3">
    <name type="scientific">Streptomyces ossamyceticus</name>
    <dbReference type="NCBI Taxonomy" id="249581"/>
    <lineage>
        <taxon>Bacteria</taxon>
        <taxon>Bacillati</taxon>
        <taxon>Actinomycetota</taxon>
        <taxon>Actinomycetes</taxon>
        <taxon>Kitasatosporales</taxon>
        <taxon>Streptomycetaceae</taxon>
        <taxon>Streptomyces</taxon>
    </lineage>
</organism>
<dbReference type="Proteomes" id="UP001550210">
    <property type="component" value="Unassembled WGS sequence"/>
</dbReference>
<sequence length="198" mass="21430">MSGPLGGEDTLGGADLGRTQEHLTEWVEQYKRRPFPTSETCHETPRPAARIGPRGLVLADYDTSRNGSVGHPAAVAFLGSLILAVREFRTEGRKLLDVAGRVTSGVVTVKSMKGIKLNVTSVNRTGATDRRRLPDVSGGEVATGSRTRVVLTLALGQKRGHRVGSPRSLIAALPLEPARHETGADMVRCLFERNRCRR</sequence>
<name>A0ABV2VBM8_9ACTN</name>
<reference evidence="2 3" key="1">
    <citation type="submission" date="2024-06" db="EMBL/GenBank/DDBJ databases">
        <title>The Natural Products Discovery Center: Release of the First 8490 Sequenced Strains for Exploring Actinobacteria Biosynthetic Diversity.</title>
        <authorList>
            <person name="Kalkreuter E."/>
            <person name="Kautsar S.A."/>
            <person name="Yang D."/>
            <person name="Bader C.D."/>
            <person name="Teijaro C.N."/>
            <person name="Fluegel L."/>
            <person name="Davis C.M."/>
            <person name="Simpson J.R."/>
            <person name="Lauterbach L."/>
            <person name="Steele A.D."/>
            <person name="Gui C."/>
            <person name="Meng S."/>
            <person name="Li G."/>
            <person name="Viehrig K."/>
            <person name="Ye F."/>
            <person name="Su P."/>
            <person name="Kiefer A.F."/>
            <person name="Nichols A."/>
            <person name="Cepeda A.J."/>
            <person name="Yan W."/>
            <person name="Fan B."/>
            <person name="Jiang Y."/>
            <person name="Adhikari A."/>
            <person name="Zheng C.-J."/>
            <person name="Schuster L."/>
            <person name="Cowan T.M."/>
            <person name="Smanski M.J."/>
            <person name="Chevrette M.G."/>
            <person name="De Carvalho L.P.S."/>
            <person name="Shen B."/>
        </authorList>
    </citation>
    <scope>NUCLEOTIDE SEQUENCE [LARGE SCALE GENOMIC DNA]</scope>
    <source>
        <strain evidence="2 3">NPDC006434</strain>
    </source>
</reference>
<evidence type="ECO:0000313" key="3">
    <source>
        <dbReference type="Proteomes" id="UP001550210"/>
    </source>
</evidence>
<gene>
    <name evidence="2" type="ORF">ABZZ21_43225</name>
</gene>
<comment type="caution">
    <text evidence="2">The sequence shown here is derived from an EMBL/GenBank/DDBJ whole genome shotgun (WGS) entry which is preliminary data.</text>
</comment>
<evidence type="ECO:0000256" key="1">
    <source>
        <dbReference type="SAM" id="MobiDB-lite"/>
    </source>
</evidence>
<keyword evidence="3" id="KW-1185">Reference proteome</keyword>